<proteinExistence type="predicted"/>
<dbReference type="RefSeq" id="WP_018022696.1">
    <property type="nucleotide sequence ID" value="NZ_AQUX01000011.1"/>
</dbReference>
<feature type="transmembrane region" description="Helical" evidence="1">
    <location>
        <begin position="40"/>
        <end position="61"/>
    </location>
</feature>
<keyword evidence="1" id="KW-1133">Transmembrane helix</keyword>
<keyword evidence="3" id="KW-1185">Reference proteome</keyword>
<name>A0A097IJN0_9CORY</name>
<evidence type="ECO:0000313" key="2">
    <source>
        <dbReference type="EMBL" id="AIT62324.1"/>
    </source>
</evidence>
<dbReference type="HOGENOM" id="CLU_2750909_0_0_11"/>
<reference evidence="2 3" key="1">
    <citation type="submission" date="2013-09" db="EMBL/GenBank/DDBJ databases">
        <title>Complete genome sequence of Corynebacterium doosanense CAU 212(T) (=DSM 45436(T)), isolated from activated sludge.</title>
        <authorList>
            <person name="Schaffert L."/>
            <person name="Albersmeier A."/>
            <person name="Kalinowski J."/>
            <person name="Ruckert C."/>
        </authorList>
    </citation>
    <scope>NUCLEOTIDE SEQUENCE [LARGE SCALE GENOMIC DNA]</scope>
    <source>
        <strain evidence="2 3">CAU 212</strain>
    </source>
</reference>
<evidence type="ECO:0000313" key="3">
    <source>
        <dbReference type="Proteomes" id="UP000029914"/>
    </source>
</evidence>
<dbReference type="AlphaFoldDB" id="A0A097IJN0"/>
<keyword evidence="1" id="KW-0472">Membrane</keyword>
<dbReference type="Proteomes" id="UP000029914">
    <property type="component" value="Chromosome"/>
</dbReference>
<sequence>MIELPAAYDIVWSAIPLLWSLLTGVMIYRELSVGSSVPRVILWVVAHLILPFIVFVIWMFYRFSESRKAS</sequence>
<accession>A0A097IJN0</accession>
<evidence type="ECO:0000256" key="1">
    <source>
        <dbReference type="SAM" id="Phobius"/>
    </source>
</evidence>
<keyword evidence="1" id="KW-0812">Transmembrane</keyword>
<dbReference type="EMBL" id="CP006764">
    <property type="protein sequence ID" value="AIT62324.1"/>
    <property type="molecule type" value="Genomic_DNA"/>
</dbReference>
<gene>
    <name evidence="2" type="ORF">CDOO_11450</name>
</gene>
<organism evidence="2 3">
    <name type="scientific">Corynebacterium doosanense CAU 212 = DSM 45436</name>
    <dbReference type="NCBI Taxonomy" id="558173"/>
    <lineage>
        <taxon>Bacteria</taxon>
        <taxon>Bacillati</taxon>
        <taxon>Actinomycetota</taxon>
        <taxon>Actinomycetes</taxon>
        <taxon>Mycobacteriales</taxon>
        <taxon>Corynebacteriaceae</taxon>
        <taxon>Corynebacterium</taxon>
    </lineage>
</organism>
<feature type="transmembrane region" description="Helical" evidence="1">
    <location>
        <begin position="6"/>
        <end position="28"/>
    </location>
</feature>
<dbReference type="KEGG" id="cdo:CDOO_11450"/>
<protein>
    <submittedName>
        <fullName evidence="2">Uncharacterized protein</fullName>
    </submittedName>
</protein>